<dbReference type="RefSeq" id="WP_143090807.1">
    <property type="nucleotide sequence ID" value="NZ_FONY01000007.1"/>
</dbReference>
<feature type="domain" description="DUF4350" evidence="3">
    <location>
        <begin position="88"/>
        <end position="274"/>
    </location>
</feature>
<dbReference type="EMBL" id="FONY01000007">
    <property type="protein sequence ID" value="SFE79589.1"/>
    <property type="molecule type" value="Genomic_DNA"/>
</dbReference>
<dbReference type="AlphaFoldDB" id="A0A1I2DGK4"/>
<gene>
    <name evidence="4" type="ORF">SAMN04488541_100710</name>
</gene>
<evidence type="ECO:0000256" key="2">
    <source>
        <dbReference type="SAM" id="SignalP"/>
    </source>
</evidence>
<proteinExistence type="predicted"/>
<sequence>MSLFFRMFFISRLAVLFIFSFNANAQKIKILFDATKAQTAGNADWVIDSDQFDLDLGGKRKQSNPQRFPTPPASQVKPNTPENFWKGGLSAWGIELVKRGYEVETLPAYASITYNSKKNPQDLANYQVFVVCEPNIRFSKSEQEALINFVKNGGGLFIIADHADSDRNNDGCDSPCVWNEFFKNYNYPFGIEFALDNIKEVATNIADEQAFTHGAAGKVRSLKFSNGASIKIRDNKVAKGVIYQNSSKKGSSSGVLFTYATYGSGRIVALGDSSPADDGTGDIKDKLWQGWEEEQGSHKNLIMNATIWLAKREK</sequence>
<dbReference type="Gene3D" id="3.40.50.880">
    <property type="match status" value="1"/>
</dbReference>
<evidence type="ECO:0000313" key="5">
    <source>
        <dbReference type="Proteomes" id="UP000199513"/>
    </source>
</evidence>
<keyword evidence="5" id="KW-1185">Reference proteome</keyword>
<name>A0A1I2DGK4_9BACT</name>
<dbReference type="InterPro" id="IPR029062">
    <property type="entry name" value="Class_I_gatase-like"/>
</dbReference>
<accession>A0A1I2DGK4</accession>
<dbReference type="InterPro" id="IPR025646">
    <property type="entry name" value="DUF4350"/>
</dbReference>
<keyword evidence="2" id="KW-0732">Signal</keyword>
<feature type="chain" id="PRO_5011687081" description="DUF4350 domain-containing protein" evidence="2">
    <location>
        <begin position="26"/>
        <end position="314"/>
    </location>
</feature>
<feature type="signal peptide" evidence="2">
    <location>
        <begin position="1"/>
        <end position="25"/>
    </location>
</feature>
<evidence type="ECO:0000313" key="4">
    <source>
        <dbReference type="EMBL" id="SFE79589.1"/>
    </source>
</evidence>
<dbReference type="OrthoDB" id="9811262at2"/>
<dbReference type="Pfam" id="PF14258">
    <property type="entry name" value="DUF4350"/>
    <property type="match status" value="1"/>
</dbReference>
<feature type="region of interest" description="Disordered" evidence="1">
    <location>
        <begin position="58"/>
        <end position="80"/>
    </location>
</feature>
<organism evidence="4 5">
    <name type="scientific">Thermoflexibacter ruber</name>
    <dbReference type="NCBI Taxonomy" id="1003"/>
    <lineage>
        <taxon>Bacteria</taxon>
        <taxon>Pseudomonadati</taxon>
        <taxon>Bacteroidota</taxon>
        <taxon>Cytophagia</taxon>
        <taxon>Cytophagales</taxon>
        <taxon>Thermoflexibacteraceae</taxon>
        <taxon>Thermoflexibacter</taxon>
    </lineage>
</organism>
<evidence type="ECO:0000256" key="1">
    <source>
        <dbReference type="SAM" id="MobiDB-lite"/>
    </source>
</evidence>
<evidence type="ECO:0000259" key="3">
    <source>
        <dbReference type="Pfam" id="PF14258"/>
    </source>
</evidence>
<protein>
    <recommendedName>
        <fullName evidence="3">DUF4350 domain-containing protein</fullName>
    </recommendedName>
</protein>
<reference evidence="4 5" key="1">
    <citation type="submission" date="2016-10" db="EMBL/GenBank/DDBJ databases">
        <authorList>
            <person name="de Groot N.N."/>
        </authorList>
    </citation>
    <scope>NUCLEOTIDE SEQUENCE [LARGE SCALE GENOMIC DNA]</scope>
    <source>
        <strain>GEY</strain>
        <strain evidence="5">DSM 9560</strain>
    </source>
</reference>
<dbReference type="STRING" id="1003.SAMN04488541_100710"/>
<dbReference type="Proteomes" id="UP000199513">
    <property type="component" value="Unassembled WGS sequence"/>
</dbReference>
<dbReference type="SUPFAM" id="SSF52317">
    <property type="entry name" value="Class I glutamine amidotransferase-like"/>
    <property type="match status" value="1"/>
</dbReference>